<dbReference type="AlphaFoldDB" id="S7P6R0"/>
<evidence type="ECO:0000256" key="1">
    <source>
        <dbReference type="SAM" id="MobiDB-lite"/>
    </source>
</evidence>
<protein>
    <submittedName>
        <fullName evidence="2">Uncharacterized protein</fullName>
    </submittedName>
</protein>
<name>S7P6R0_MYOBR</name>
<dbReference type="EMBL" id="KE161346">
    <property type="protein sequence ID" value="EPQ03347.1"/>
    <property type="molecule type" value="Genomic_DNA"/>
</dbReference>
<feature type="region of interest" description="Disordered" evidence="1">
    <location>
        <begin position="1"/>
        <end position="90"/>
    </location>
</feature>
<proteinExistence type="predicted"/>
<gene>
    <name evidence="2" type="ORF">D623_10008446</name>
</gene>
<evidence type="ECO:0000313" key="2">
    <source>
        <dbReference type="EMBL" id="EPQ03347.1"/>
    </source>
</evidence>
<evidence type="ECO:0000313" key="3">
    <source>
        <dbReference type="Proteomes" id="UP000052978"/>
    </source>
</evidence>
<reference evidence="2 3" key="1">
    <citation type="journal article" date="2013" name="Nat. Commun.">
        <title>Genome analysis reveals insights into physiology and longevity of the Brandt's bat Myotis brandtii.</title>
        <authorList>
            <person name="Seim I."/>
            <person name="Fang X."/>
            <person name="Xiong Z."/>
            <person name="Lobanov A.V."/>
            <person name="Huang Z."/>
            <person name="Ma S."/>
            <person name="Feng Y."/>
            <person name="Turanov A.A."/>
            <person name="Zhu Y."/>
            <person name="Lenz T.L."/>
            <person name="Gerashchenko M.V."/>
            <person name="Fan D."/>
            <person name="Hee Yim S."/>
            <person name="Yao X."/>
            <person name="Jordan D."/>
            <person name="Xiong Y."/>
            <person name="Ma Y."/>
            <person name="Lyapunov A.N."/>
            <person name="Chen G."/>
            <person name="Kulakova O.I."/>
            <person name="Sun Y."/>
            <person name="Lee S.G."/>
            <person name="Bronson R.T."/>
            <person name="Moskalev A.A."/>
            <person name="Sunyaev S.R."/>
            <person name="Zhang G."/>
            <person name="Krogh A."/>
            <person name="Wang J."/>
            <person name="Gladyshev V.N."/>
        </authorList>
    </citation>
    <scope>NUCLEOTIDE SEQUENCE [LARGE SCALE GENOMIC DNA]</scope>
</reference>
<sequence>MTQLPDPDSWQGRPHHVTLGLTLPTSHQVPRAKCQATAETRSETPGVGLTGSRTPEPTGAGSSGHCGVTAPWPVPEPAGQPLSRDRTLGGPRIEALEDSCPLVGSWARGGHCRLEGDSFAV</sequence>
<keyword evidence="3" id="KW-1185">Reference proteome</keyword>
<accession>S7P6R0</accession>
<organism evidence="2 3">
    <name type="scientific">Myotis brandtii</name>
    <name type="common">Brandt's bat</name>
    <dbReference type="NCBI Taxonomy" id="109478"/>
    <lineage>
        <taxon>Eukaryota</taxon>
        <taxon>Metazoa</taxon>
        <taxon>Chordata</taxon>
        <taxon>Craniata</taxon>
        <taxon>Vertebrata</taxon>
        <taxon>Euteleostomi</taxon>
        <taxon>Mammalia</taxon>
        <taxon>Eutheria</taxon>
        <taxon>Laurasiatheria</taxon>
        <taxon>Chiroptera</taxon>
        <taxon>Yangochiroptera</taxon>
        <taxon>Vespertilionidae</taxon>
        <taxon>Myotis</taxon>
    </lineage>
</organism>
<dbReference type="Proteomes" id="UP000052978">
    <property type="component" value="Unassembled WGS sequence"/>
</dbReference>